<dbReference type="SUPFAM" id="SSF53756">
    <property type="entry name" value="UDP-Glycosyltransferase/glycogen phosphorylase"/>
    <property type="match status" value="1"/>
</dbReference>
<gene>
    <name evidence="2" type="ORF">ENR15_00130</name>
</gene>
<accession>A0A7C3VLE5</accession>
<dbReference type="GO" id="GO:0009103">
    <property type="term" value="P:lipopolysaccharide biosynthetic process"/>
    <property type="evidence" value="ECO:0007669"/>
    <property type="project" value="TreeGrafter"/>
</dbReference>
<dbReference type="Gene3D" id="3.40.50.2000">
    <property type="entry name" value="Glycogen Phosphorylase B"/>
    <property type="match status" value="2"/>
</dbReference>
<dbReference type="Pfam" id="PF13692">
    <property type="entry name" value="Glyco_trans_1_4"/>
    <property type="match status" value="1"/>
</dbReference>
<sequence>MNSSTAKPRVLVAQLGARRHYLIPLLFQEWGMLDSFYTDFYLKNNQLINFLRQYKIYNALPKLVKNGLDRSEQKLKSNNFFWFPFFAYKWLQKQKKCSDKSALKIWAGHSFCENIIFHKHPKNVDIVYGFNGSCLELFQYAKSRGIRCILDQTIAEMSLVHKLLQEEEDLWPNWSLSPFRVKASDRQLLEREQSEQDLADRIICGSDFVKNSLIDRGISTDKISAIALGRRRDGASLNVSLNSEKLPAKTDKLKILFAGTVSLRKGIPYLLQALRQLQGQIPFSCKVAGSIAIKPERVAEYSDVCEFLGRVPRSQMTELYRWADVFVFPSICEGSAMVTHEALSWGLPVITTPNSGSIVTDNSNGVIVNIRDTTGIVNNLYRIAENKLKSNHNNPSYTDVSLDYRWEQEQLHNLLINI</sequence>
<proteinExistence type="predicted"/>
<protein>
    <submittedName>
        <fullName evidence="2">Glycosyltransferase</fullName>
    </submittedName>
</protein>
<dbReference type="PANTHER" id="PTHR46401">
    <property type="entry name" value="GLYCOSYLTRANSFERASE WBBK-RELATED"/>
    <property type="match status" value="1"/>
</dbReference>
<dbReference type="CDD" id="cd03801">
    <property type="entry name" value="GT4_PimA-like"/>
    <property type="match status" value="1"/>
</dbReference>
<evidence type="ECO:0000256" key="1">
    <source>
        <dbReference type="ARBA" id="ARBA00022679"/>
    </source>
</evidence>
<comment type="caution">
    <text evidence="2">The sequence shown here is derived from an EMBL/GenBank/DDBJ whole genome shotgun (WGS) entry which is preliminary data.</text>
</comment>
<evidence type="ECO:0000313" key="2">
    <source>
        <dbReference type="EMBL" id="HGF99109.1"/>
    </source>
</evidence>
<name>A0A7C3VLE5_9CYAN</name>
<dbReference type="AlphaFoldDB" id="A0A7C3VLE5"/>
<dbReference type="PANTHER" id="PTHR46401:SF2">
    <property type="entry name" value="GLYCOSYLTRANSFERASE WBBK-RELATED"/>
    <property type="match status" value="1"/>
</dbReference>
<dbReference type="GO" id="GO:0016757">
    <property type="term" value="F:glycosyltransferase activity"/>
    <property type="evidence" value="ECO:0007669"/>
    <property type="project" value="TreeGrafter"/>
</dbReference>
<organism evidence="2">
    <name type="scientific">Planktothricoides sp. SpSt-374</name>
    <dbReference type="NCBI Taxonomy" id="2282167"/>
    <lineage>
        <taxon>Bacteria</taxon>
        <taxon>Bacillati</taxon>
        <taxon>Cyanobacteriota</taxon>
        <taxon>Cyanophyceae</taxon>
        <taxon>Oscillatoriophycideae</taxon>
        <taxon>Oscillatoriales</taxon>
        <taxon>Oscillatoriaceae</taxon>
        <taxon>Planktothricoides</taxon>
    </lineage>
</organism>
<dbReference type="EMBL" id="DSPX01000002">
    <property type="protein sequence ID" value="HGF99109.1"/>
    <property type="molecule type" value="Genomic_DNA"/>
</dbReference>
<keyword evidence="1 2" id="KW-0808">Transferase</keyword>
<reference evidence="2" key="1">
    <citation type="journal article" date="2020" name="mSystems">
        <title>Genome- and Community-Level Interaction Insights into Carbon Utilization and Element Cycling Functions of Hydrothermarchaeota in Hydrothermal Sediment.</title>
        <authorList>
            <person name="Zhou Z."/>
            <person name="Liu Y."/>
            <person name="Xu W."/>
            <person name="Pan J."/>
            <person name="Luo Z.H."/>
            <person name="Li M."/>
        </authorList>
    </citation>
    <scope>NUCLEOTIDE SEQUENCE [LARGE SCALE GENOMIC DNA]</scope>
    <source>
        <strain evidence="2">SpSt-374</strain>
    </source>
</reference>